<evidence type="ECO:0000256" key="1">
    <source>
        <dbReference type="ARBA" id="ARBA00004429"/>
    </source>
</evidence>
<dbReference type="GO" id="GO:0140359">
    <property type="term" value="F:ABC-type transporter activity"/>
    <property type="evidence" value="ECO:0007669"/>
    <property type="project" value="InterPro"/>
</dbReference>
<feature type="transmembrane region" description="Helical" evidence="9">
    <location>
        <begin position="145"/>
        <end position="165"/>
    </location>
</feature>
<comment type="subcellular location">
    <subcellularLocation>
        <location evidence="1 9">Cell inner membrane</location>
        <topology evidence="1 9">Multi-pass membrane protein</topology>
    </subcellularLocation>
</comment>
<keyword evidence="5" id="KW-0997">Cell inner membrane</keyword>
<feature type="transmembrane region" description="Helical" evidence="9">
    <location>
        <begin position="30"/>
        <end position="53"/>
    </location>
</feature>
<evidence type="ECO:0000256" key="9">
    <source>
        <dbReference type="RuleBase" id="RU361157"/>
    </source>
</evidence>
<dbReference type="AlphaFoldDB" id="A0A1G7FA01"/>
<dbReference type="STRING" id="637679.GCA_001550055_01643"/>
<feature type="transmembrane region" description="Helical" evidence="9">
    <location>
        <begin position="177"/>
        <end position="197"/>
    </location>
</feature>
<dbReference type="InterPro" id="IPR013525">
    <property type="entry name" value="ABC2_TM"/>
</dbReference>
<keyword evidence="8 9" id="KW-0472">Membrane</keyword>
<sequence length="260" mass="29625">MRARSAFSIQKDVIFAIFVREMNAKFSSYTFGNVWLVLEPLLMIVMFIVLFGLRGRGEFGYVAPPIFVFAAFLPFKILWQLTMRQNMGAVSGARGLMGFRQVRLFDVFMAHSFLQGCLFLVVGLLMGLALYWFGFDATPRDPLLLLAWCAVLWLFASSVGILACVASQFAREIEKVISMIQMPLLFISAVFFPMTMVPEPYRTILAWNPLVHAMELIREAWFPVYVSPVADGFYLFLWTIGAMALAMSSYRLSWQRILAQ</sequence>
<reference evidence="11 12" key="1">
    <citation type="submission" date="2016-10" db="EMBL/GenBank/DDBJ databases">
        <authorList>
            <person name="de Groot N.N."/>
        </authorList>
    </citation>
    <scope>NUCLEOTIDE SEQUENCE [LARGE SCALE GENOMIC DNA]</scope>
    <source>
        <strain evidence="11 12">CGMCC 1.9109</strain>
    </source>
</reference>
<keyword evidence="7 9" id="KW-1133">Transmembrane helix</keyword>
<comment type="similarity">
    <text evidence="2 9">Belongs to the ABC-2 integral membrane protein family.</text>
</comment>
<evidence type="ECO:0000256" key="8">
    <source>
        <dbReference type="ARBA" id="ARBA00023136"/>
    </source>
</evidence>
<evidence type="ECO:0000259" key="10">
    <source>
        <dbReference type="PROSITE" id="PS51012"/>
    </source>
</evidence>
<protein>
    <recommendedName>
        <fullName evidence="9">Transport permease protein</fullName>
    </recommendedName>
</protein>
<dbReference type="OrthoDB" id="8479094at2"/>
<evidence type="ECO:0000256" key="5">
    <source>
        <dbReference type="ARBA" id="ARBA00022519"/>
    </source>
</evidence>
<dbReference type="PANTHER" id="PTHR30413">
    <property type="entry name" value="INNER MEMBRANE TRANSPORT PERMEASE"/>
    <property type="match status" value="1"/>
</dbReference>
<evidence type="ECO:0000256" key="2">
    <source>
        <dbReference type="ARBA" id="ARBA00007783"/>
    </source>
</evidence>
<dbReference type="EMBL" id="FNAK01000009">
    <property type="protein sequence ID" value="SDE72325.1"/>
    <property type="molecule type" value="Genomic_DNA"/>
</dbReference>
<dbReference type="PRINTS" id="PR00164">
    <property type="entry name" value="ABC2TRNSPORT"/>
</dbReference>
<dbReference type="PROSITE" id="PS51012">
    <property type="entry name" value="ABC_TM2"/>
    <property type="match status" value="1"/>
</dbReference>
<gene>
    <name evidence="11" type="ORF">SAMN04488071_3671</name>
</gene>
<evidence type="ECO:0000313" key="11">
    <source>
        <dbReference type="EMBL" id="SDE72325.1"/>
    </source>
</evidence>
<organism evidence="11 12">
    <name type="scientific">Kordiimonas lacus</name>
    <dbReference type="NCBI Taxonomy" id="637679"/>
    <lineage>
        <taxon>Bacteria</taxon>
        <taxon>Pseudomonadati</taxon>
        <taxon>Pseudomonadota</taxon>
        <taxon>Alphaproteobacteria</taxon>
        <taxon>Kordiimonadales</taxon>
        <taxon>Kordiimonadaceae</taxon>
        <taxon>Kordiimonas</taxon>
    </lineage>
</organism>
<evidence type="ECO:0000313" key="12">
    <source>
        <dbReference type="Proteomes" id="UP000183685"/>
    </source>
</evidence>
<evidence type="ECO:0000256" key="4">
    <source>
        <dbReference type="ARBA" id="ARBA00022475"/>
    </source>
</evidence>
<dbReference type="GO" id="GO:0043190">
    <property type="term" value="C:ATP-binding cassette (ABC) transporter complex"/>
    <property type="evidence" value="ECO:0007669"/>
    <property type="project" value="InterPro"/>
</dbReference>
<keyword evidence="12" id="KW-1185">Reference proteome</keyword>
<dbReference type="InterPro" id="IPR047817">
    <property type="entry name" value="ABC2_TM_bact-type"/>
</dbReference>
<keyword evidence="4 9" id="KW-1003">Cell membrane</keyword>
<feature type="transmembrane region" description="Helical" evidence="9">
    <location>
        <begin position="104"/>
        <end position="133"/>
    </location>
</feature>
<name>A0A1G7FA01_9PROT</name>
<dbReference type="RefSeq" id="WP_068303712.1">
    <property type="nucleotide sequence ID" value="NZ_DAIOMO010000007.1"/>
</dbReference>
<feature type="transmembrane region" description="Helical" evidence="9">
    <location>
        <begin position="59"/>
        <end position="79"/>
    </location>
</feature>
<dbReference type="InterPro" id="IPR000412">
    <property type="entry name" value="ABC_2_transport"/>
</dbReference>
<dbReference type="PANTHER" id="PTHR30413:SF8">
    <property type="entry name" value="TRANSPORT PERMEASE PROTEIN"/>
    <property type="match status" value="1"/>
</dbReference>
<dbReference type="Pfam" id="PF01061">
    <property type="entry name" value="ABC2_membrane"/>
    <property type="match status" value="1"/>
</dbReference>
<dbReference type="Proteomes" id="UP000183685">
    <property type="component" value="Unassembled WGS sequence"/>
</dbReference>
<evidence type="ECO:0000256" key="6">
    <source>
        <dbReference type="ARBA" id="ARBA00022692"/>
    </source>
</evidence>
<keyword evidence="3 9" id="KW-0813">Transport</keyword>
<evidence type="ECO:0000256" key="3">
    <source>
        <dbReference type="ARBA" id="ARBA00022448"/>
    </source>
</evidence>
<proteinExistence type="inferred from homology"/>
<keyword evidence="6 9" id="KW-0812">Transmembrane</keyword>
<feature type="domain" description="ABC transmembrane type-2" evidence="10">
    <location>
        <begin position="31"/>
        <end position="253"/>
    </location>
</feature>
<accession>A0A1G7FA01</accession>
<feature type="transmembrane region" description="Helical" evidence="9">
    <location>
        <begin position="233"/>
        <end position="252"/>
    </location>
</feature>
<dbReference type="GO" id="GO:0015920">
    <property type="term" value="P:lipopolysaccharide transport"/>
    <property type="evidence" value="ECO:0007669"/>
    <property type="project" value="TreeGrafter"/>
</dbReference>
<evidence type="ECO:0000256" key="7">
    <source>
        <dbReference type="ARBA" id="ARBA00022989"/>
    </source>
</evidence>